<feature type="region of interest" description="Disordered" evidence="1">
    <location>
        <begin position="213"/>
        <end position="239"/>
    </location>
</feature>
<keyword evidence="3" id="KW-1185">Reference proteome</keyword>
<reference evidence="2" key="1">
    <citation type="journal article" date="2020" name="Stud. Mycol.">
        <title>101 Dothideomycetes genomes: a test case for predicting lifestyles and emergence of pathogens.</title>
        <authorList>
            <person name="Haridas S."/>
            <person name="Albert R."/>
            <person name="Binder M."/>
            <person name="Bloem J."/>
            <person name="Labutti K."/>
            <person name="Salamov A."/>
            <person name="Andreopoulos B."/>
            <person name="Baker S."/>
            <person name="Barry K."/>
            <person name="Bills G."/>
            <person name="Bluhm B."/>
            <person name="Cannon C."/>
            <person name="Castanera R."/>
            <person name="Culley D."/>
            <person name="Daum C."/>
            <person name="Ezra D."/>
            <person name="Gonzalez J."/>
            <person name="Henrissat B."/>
            <person name="Kuo A."/>
            <person name="Liang C."/>
            <person name="Lipzen A."/>
            <person name="Lutzoni F."/>
            <person name="Magnuson J."/>
            <person name="Mondo S."/>
            <person name="Nolan M."/>
            <person name="Ohm R."/>
            <person name="Pangilinan J."/>
            <person name="Park H.-J."/>
            <person name="Ramirez L."/>
            <person name="Alfaro M."/>
            <person name="Sun H."/>
            <person name="Tritt A."/>
            <person name="Yoshinaga Y."/>
            <person name="Zwiers L.-H."/>
            <person name="Turgeon B."/>
            <person name="Goodwin S."/>
            <person name="Spatafora J."/>
            <person name="Crous P."/>
            <person name="Grigoriev I."/>
        </authorList>
    </citation>
    <scope>NUCLEOTIDE SEQUENCE</scope>
    <source>
        <strain evidence="2">CBS 262.69</strain>
    </source>
</reference>
<accession>A0A6G1HHL1</accession>
<organism evidence="2 3">
    <name type="scientific">Trichodelitschia bisporula</name>
    <dbReference type="NCBI Taxonomy" id="703511"/>
    <lineage>
        <taxon>Eukaryota</taxon>
        <taxon>Fungi</taxon>
        <taxon>Dikarya</taxon>
        <taxon>Ascomycota</taxon>
        <taxon>Pezizomycotina</taxon>
        <taxon>Dothideomycetes</taxon>
        <taxon>Dothideomycetes incertae sedis</taxon>
        <taxon>Phaeotrichales</taxon>
        <taxon>Phaeotrichaceae</taxon>
        <taxon>Trichodelitschia</taxon>
    </lineage>
</organism>
<proteinExistence type="predicted"/>
<name>A0A6G1HHL1_9PEZI</name>
<dbReference type="AlphaFoldDB" id="A0A6G1HHL1"/>
<gene>
    <name evidence="2" type="ORF">EJ06DRAFT_585873</name>
</gene>
<protein>
    <submittedName>
        <fullName evidence="2">Uncharacterized protein</fullName>
    </submittedName>
</protein>
<dbReference type="Proteomes" id="UP000799640">
    <property type="component" value="Unassembled WGS sequence"/>
</dbReference>
<evidence type="ECO:0000313" key="2">
    <source>
        <dbReference type="EMBL" id="KAF2395548.1"/>
    </source>
</evidence>
<evidence type="ECO:0000313" key="3">
    <source>
        <dbReference type="Proteomes" id="UP000799640"/>
    </source>
</evidence>
<feature type="compositionally biased region" description="Low complexity" evidence="1">
    <location>
        <begin position="1"/>
        <end position="31"/>
    </location>
</feature>
<feature type="region of interest" description="Disordered" evidence="1">
    <location>
        <begin position="1"/>
        <end position="38"/>
    </location>
</feature>
<sequence>MTTTTAATAVSSSSSASAVLPSSSSSSSSGSHDWDDDFRPRRSIVNLRAADMYHISGQDDEYEPRQDRSHRIPLVWQPLWQAIGLDVNKAEMIRPMSQEHHAYLTRVLLYDQAWENFMKSDDMKAAINSGDAEHVQGVVMSKMLQLEKLFHVEGDTASANFNPATRIAKYHKAVGIYEGKLKDWDHPMVSTPAQRYKLAEKLAGQFSAAALSHGLQPSPWTRRGQKKSGPARAERKKKK</sequence>
<dbReference type="EMBL" id="ML996714">
    <property type="protein sequence ID" value="KAF2395548.1"/>
    <property type="molecule type" value="Genomic_DNA"/>
</dbReference>
<evidence type="ECO:0000256" key="1">
    <source>
        <dbReference type="SAM" id="MobiDB-lite"/>
    </source>
</evidence>